<dbReference type="Gene3D" id="3.10.100.10">
    <property type="entry name" value="Mannose-Binding Protein A, subunit A"/>
    <property type="match status" value="1"/>
</dbReference>
<evidence type="ECO:0000313" key="3">
    <source>
        <dbReference type="EnsemblMetazoa" id="ADIR000797-PA"/>
    </source>
</evidence>
<dbReference type="SUPFAM" id="SSF56436">
    <property type="entry name" value="C-type lectin-like"/>
    <property type="match status" value="1"/>
</dbReference>
<evidence type="ECO:0000259" key="2">
    <source>
        <dbReference type="PROSITE" id="PS50041"/>
    </source>
</evidence>
<dbReference type="Pfam" id="PF00059">
    <property type="entry name" value="Lectin_C"/>
    <property type="match status" value="1"/>
</dbReference>
<dbReference type="InterPro" id="IPR016186">
    <property type="entry name" value="C-type_lectin-like/link_sf"/>
</dbReference>
<reference evidence="4" key="1">
    <citation type="submission" date="2013-03" db="EMBL/GenBank/DDBJ databases">
        <title>The Genome Sequence of Anopheles dirus WRAIR2.</title>
        <authorList>
            <consortium name="The Broad Institute Genomics Platform"/>
            <person name="Neafsey D.E."/>
            <person name="Walton C."/>
            <person name="Walker B."/>
            <person name="Young S.K."/>
            <person name="Zeng Q."/>
            <person name="Gargeya S."/>
            <person name="Fitzgerald M."/>
            <person name="Haas B."/>
            <person name="Abouelleil A."/>
            <person name="Allen A.W."/>
            <person name="Alvarado L."/>
            <person name="Arachchi H.M."/>
            <person name="Berlin A.M."/>
            <person name="Chapman S.B."/>
            <person name="Gainer-Dewar J."/>
            <person name="Goldberg J."/>
            <person name="Griggs A."/>
            <person name="Gujja S."/>
            <person name="Hansen M."/>
            <person name="Howarth C."/>
            <person name="Imamovic A."/>
            <person name="Ireland A."/>
            <person name="Larimer J."/>
            <person name="McCowan C."/>
            <person name="Murphy C."/>
            <person name="Pearson M."/>
            <person name="Poon T.W."/>
            <person name="Priest M."/>
            <person name="Roberts A."/>
            <person name="Saif S."/>
            <person name="Shea T."/>
            <person name="Sisk P."/>
            <person name="Sykes S."/>
            <person name="Wortman J."/>
            <person name="Nusbaum C."/>
            <person name="Birren B."/>
        </authorList>
    </citation>
    <scope>NUCLEOTIDE SEQUENCE [LARGE SCALE GENOMIC DNA]</scope>
    <source>
        <strain evidence="4">WRAIR2</strain>
    </source>
</reference>
<proteinExistence type="predicted"/>
<organism evidence="3 4">
    <name type="scientific">Anopheles dirus</name>
    <dbReference type="NCBI Taxonomy" id="7168"/>
    <lineage>
        <taxon>Eukaryota</taxon>
        <taxon>Metazoa</taxon>
        <taxon>Ecdysozoa</taxon>
        <taxon>Arthropoda</taxon>
        <taxon>Hexapoda</taxon>
        <taxon>Insecta</taxon>
        <taxon>Pterygota</taxon>
        <taxon>Neoptera</taxon>
        <taxon>Endopterygota</taxon>
        <taxon>Diptera</taxon>
        <taxon>Nematocera</taxon>
        <taxon>Culicoidea</taxon>
        <taxon>Culicidae</taxon>
        <taxon>Anophelinae</taxon>
        <taxon>Anopheles</taxon>
    </lineage>
</organism>
<dbReference type="STRING" id="7168.A0A182MZJ2"/>
<protein>
    <submittedName>
        <fullName evidence="3">C-type lectin domain-containing protein</fullName>
    </submittedName>
</protein>
<dbReference type="EnsemblMetazoa" id="ADIR000797-RA">
    <property type="protein sequence ID" value="ADIR000797-PA"/>
    <property type="gene ID" value="ADIR000797"/>
</dbReference>
<dbReference type="VEuPathDB" id="VectorBase:ADIR000797"/>
<feature type="signal peptide" evidence="1">
    <location>
        <begin position="1"/>
        <end position="19"/>
    </location>
</feature>
<dbReference type="InterPro" id="IPR001304">
    <property type="entry name" value="C-type_lectin-like"/>
</dbReference>
<dbReference type="InterPro" id="IPR016187">
    <property type="entry name" value="CTDL_fold"/>
</dbReference>
<dbReference type="CDD" id="cd00037">
    <property type="entry name" value="CLECT"/>
    <property type="match status" value="1"/>
</dbReference>
<keyword evidence="4" id="KW-1185">Reference proteome</keyword>
<sequence>MDLVRACVPLVALLHIAHAIVTPYHPARECVADAAYIVPNFKANWFKAVEYCHYLGRTLVTLETEQRQRTIDQLLDATDGTCYAHPRDQSYWSGANDLADGGLFHWHLTGRPVSLGWSNWRVPPTAGAEDDPDALKVRCVAMAADASVADDVEELQMSSAPLTLPPSTWSWTVADCWRELYFICERTGEPPACR</sequence>
<accession>A0A182MZJ2</accession>
<evidence type="ECO:0000256" key="1">
    <source>
        <dbReference type="SAM" id="SignalP"/>
    </source>
</evidence>
<dbReference type="AlphaFoldDB" id="A0A182MZJ2"/>
<name>A0A182MZJ2_9DIPT</name>
<evidence type="ECO:0000313" key="4">
    <source>
        <dbReference type="Proteomes" id="UP000075884"/>
    </source>
</evidence>
<dbReference type="PROSITE" id="PS50041">
    <property type="entry name" value="C_TYPE_LECTIN_2"/>
    <property type="match status" value="1"/>
</dbReference>
<keyword evidence="1" id="KW-0732">Signal</keyword>
<reference evidence="3" key="2">
    <citation type="submission" date="2020-05" db="UniProtKB">
        <authorList>
            <consortium name="EnsemblMetazoa"/>
        </authorList>
    </citation>
    <scope>IDENTIFICATION</scope>
    <source>
        <strain evidence="3">WRAIR2</strain>
    </source>
</reference>
<dbReference type="Proteomes" id="UP000075884">
    <property type="component" value="Unassembled WGS sequence"/>
</dbReference>
<feature type="domain" description="C-type lectin" evidence="2">
    <location>
        <begin position="31"/>
        <end position="185"/>
    </location>
</feature>
<feature type="chain" id="PRO_5008129067" evidence="1">
    <location>
        <begin position="20"/>
        <end position="194"/>
    </location>
</feature>